<keyword evidence="3" id="KW-1185">Reference proteome</keyword>
<sequence>MDLNFFSIISRLYTAVLKLQVQTHTHTAITSEDEEEGLSALFCCCFLVVEGWSSSEDEDEGSSPLHACCRLGVEGCLSSEDEEEGPLRTCCLVVEGWFSAQDKGLSPLCLCSFMLVEGLVPTMNKELTSLHSCCLVVEGWLSSEDEDEGLSPLHTGCRRLGVEGCLSSEDEEEGLSPLRTCCLVQGNTMIKVWRQLHENHNEEYLHRKDLYTTLFVTVSEAGGIVSVFGHTVQAPPPQRALPSPLLLHHPVLLAEANNVQDYRNQILSTFGTVLKMDSTKKVVTKLSGGGKGSSERFTSIVNEQSQIVLFVLTCEESTEKLKPMCRGVMDRFRLASQAVPKNLFVDHGCCPAQGPTGTETFFQPWGDSGVVSTLAGAVMAYNRTDLELLIKAIKAKNPAMLNSVPDNISRGHLKHHVRRVRPRHREDDEMWASQQRHLECIQDPQGMIMYRLARTADINNVDVPFYKCLRGSNSLEGFHKTLPHMIPGARVPCLEAEDAIDRPPQHPLSAAIQRDCGAPADVPSNELLGLEYLFGQSAGESGPFSLKDIVNDGPGPEEEVVQPGQPHPESDEAYQSDVEAHDDALDVIMPHITLTSDETSTVHPPAFEDACSPNPLPGFSKLERFCSVLVEIGLTEDKLSLSSEQRKDVLDAWSKVDEHDKQPQQFNQLYRTHWGNTLYCPTKRDDLVDAALWGE</sequence>
<organism evidence="2 3">
    <name type="scientific">Perca fluviatilis</name>
    <name type="common">European perch</name>
    <dbReference type="NCBI Taxonomy" id="8168"/>
    <lineage>
        <taxon>Eukaryota</taxon>
        <taxon>Metazoa</taxon>
        <taxon>Chordata</taxon>
        <taxon>Craniata</taxon>
        <taxon>Vertebrata</taxon>
        <taxon>Euteleostomi</taxon>
        <taxon>Actinopterygii</taxon>
        <taxon>Neopterygii</taxon>
        <taxon>Teleostei</taxon>
        <taxon>Neoteleostei</taxon>
        <taxon>Acanthomorphata</taxon>
        <taxon>Eupercaria</taxon>
        <taxon>Perciformes</taxon>
        <taxon>Percoidei</taxon>
        <taxon>Percidae</taxon>
        <taxon>Percinae</taxon>
        <taxon>Perca</taxon>
    </lineage>
</organism>
<dbReference type="Proteomes" id="UP000465112">
    <property type="component" value="Chromosome 6"/>
</dbReference>
<evidence type="ECO:0000256" key="1">
    <source>
        <dbReference type="SAM" id="MobiDB-lite"/>
    </source>
</evidence>
<proteinExistence type="predicted"/>
<evidence type="ECO:0000313" key="3">
    <source>
        <dbReference type="Proteomes" id="UP000465112"/>
    </source>
</evidence>
<gene>
    <name evidence="2" type="ORF">PFLUV_G00074620</name>
</gene>
<accession>A0A6A5F4B5</accession>
<dbReference type="AlphaFoldDB" id="A0A6A5F4B5"/>
<protein>
    <submittedName>
        <fullName evidence="2">Uncharacterized protein</fullName>
    </submittedName>
</protein>
<dbReference type="PANTHER" id="PTHR47773">
    <property type="entry name" value="SI:DKEY-9I5.2-RELATED"/>
    <property type="match status" value="1"/>
</dbReference>
<comment type="caution">
    <text evidence="2">The sequence shown here is derived from an EMBL/GenBank/DDBJ whole genome shotgun (WGS) entry which is preliminary data.</text>
</comment>
<dbReference type="PANTHER" id="PTHR47773:SF1">
    <property type="entry name" value="C2H2-TYPE DOMAIN-CONTAINING PROTEIN"/>
    <property type="match status" value="1"/>
</dbReference>
<evidence type="ECO:0000313" key="2">
    <source>
        <dbReference type="EMBL" id="KAF1389556.1"/>
    </source>
</evidence>
<feature type="region of interest" description="Disordered" evidence="1">
    <location>
        <begin position="550"/>
        <end position="572"/>
    </location>
</feature>
<dbReference type="EMBL" id="VHII01000006">
    <property type="protein sequence ID" value="KAF1389556.1"/>
    <property type="molecule type" value="Genomic_DNA"/>
</dbReference>
<name>A0A6A5F4B5_PERFL</name>
<reference evidence="2 3" key="1">
    <citation type="submission" date="2019-06" db="EMBL/GenBank/DDBJ databases">
        <title>A chromosome-scale genome assembly of the European perch, Perca fluviatilis.</title>
        <authorList>
            <person name="Roques C."/>
            <person name="Zahm M."/>
            <person name="Cabau C."/>
            <person name="Klopp C."/>
            <person name="Bouchez O."/>
            <person name="Donnadieu C."/>
            <person name="Kuhl H."/>
            <person name="Gislard M."/>
            <person name="Guendouz S."/>
            <person name="Journot L."/>
            <person name="Haffray P."/>
            <person name="Bestin A."/>
            <person name="Morvezen R."/>
            <person name="Feron R."/>
            <person name="Wen M."/>
            <person name="Jouanno E."/>
            <person name="Herpin A."/>
            <person name="Schartl M."/>
            <person name="Postlethwait J."/>
            <person name="Schaerlinger B."/>
            <person name="Chardard D."/>
            <person name="Lecocq T."/>
            <person name="Poncet C."/>
            <person name="Jaffrelo L."/>
            <person name="Lampietro C."/>
            <person name="Guiguen Y."/>
        </authorList>
    </citation>
    <scope>NUCLEOTIDE SEQUENCE [LARGE SCALE GENOMIC DNA]</scope>
    <source>
        <tissue evidence="2">Blood</tissue>
    </source>
</reference>